<feature type="chain" id="PRO_5025451649" evidence="1">
    <location>
        <begin position="21"/>
        <end position="83"/>
    </location>
</feature>
<accession>A0A6A5ZNU4</accession>
<feature type="signal peptide" evidence="1">
    <location>
        <begin position="1"/>
        <end position="20"/>
    </location>
</feature>
<sequence length="83" mass="9180">MHFPTLITTLLLALAPLCSAAVLEPSTAKDRWKACRGKRLEIPGRLPGEKCKWKDEDGKHRGICIAHMDRLGTPEVGECVVRS</sequence>
<keyword evidence="1" id="KW-0732">Signal</keyword>
<dbReference type="EMBL" id="ML977314">
    <property type="protein sequence ID" value="KAF2119911.1"/>
    <property type="molecule type" value="Genomic_DNA"/>
</dbReference>
<dbReference type="AlphaFoldDB" id="A0A6A5ZNU4"/>
<dbReference type="Proteomes" id="UP000799770">
    <property type="component" value="Unassembled WGS sequence"/>
</dbReference>
<gene>
    <name evidence="2" type="ORF">BDV96DRAFT_313357</name>
</gene>
<proteinExistence type="predicted"/>
<evidence type="ECO:0000313" key="2">
    <source>
        <dbReference type="EMBL" id="KAF2119911.1"/>
    </source>
</evidence>
<name>A0A6A5ZNU4_9PLEO</name>
<evidence type="ECO:0000256" key="1">
    <source>
        <dbReference type="SAM" id="SignalP"/>
    </source>
</evidence>
<keyword evidence="3" id="KW-1185">Reference proteome</keyword>
<evidence type="ECO:0000313" key="3">
    <source>
        <dbReference type="Proteomes" id="UP000799770"/>
    </source>
</evidence>
<organism evidence="2 3">
    <name type="scientific">Lophiotrema nucula</name>
    <dbReference type="NCBI Taxonomy" id="690887"/>
    <lineage>
        <taxon>Eukaryota</taxon>
        <taxon>Fungi</taxon>
        <taxon>Dikarya</taxon>
        <taxon>Ascomycota</taxon>
        <taxon>Pezizomycotina</taxon>
        <taxon>Dothideomycetes</taxon>
        <taxon>Pleosporomycetidae</taxon>
        <taxon>Pleosporales</taxon>
        <taxon>Lophiotremataceae</taxon>
        <taxon>Lophiotrema</taxon>
    </lineage>
</organism>
<reference evidence="2" key="1">
    <citation type="journal article" date="2020" name="Stud. Mycol.">
        <title>101 Dothideomycetes genomes: a test case for predicting lifestyles and emergence of pathogens.</title>
        <authorList>
            <person name="Haridas S."/>
            <person name="Albert R."/>
            <person name="Binder M."/>
            <person name="Bloem J."/>
            <person name="Labutti K."/>
            <person name="Salamov A."/>
            <person name="Andreopoulos B."/>
            <person name="Baker S."/>
            <person name="Barry K."/>
            <person name="Bills G."/>
            <person name="Bluhm B."/>
            <person name="Cannon C."/>
            <person name="Castanera R."/>
            <person name="Culley D."/>
            <person name="Daum C."/>
            <person name="Ezra D."/>
            <person name="Gonzalez J."/>
            <person name="Henrissat B."/>
            <person name="Kuo A."/>
            <person name="Liang C."/>
            <person name="Lipzen A."/>
            <person name="Lutzoni F."/>
            <person name="Magnuson J."/>
            <person name="Mondo S."/>
            <person name="Nolan M."/>
            <person name="Ohm R."/>
            <person name="Pangilinan J."/>
            <person name="Park H.-J."/>
            <person name="Ramirez L."/>
            <person name="Alfaro M."/>
            <person name="Sun H."/>
            <person name="Tritt A."/>
            <person name="Yoshinaga Y."/>
            <person name="Zwiers L.-H."/>
            <person name="Turgeon B."/>
            <person name="Goodwin S."/>
            <person name="Spatafora J."/>
            <person name="Crous P."/>
            <person name="Grigoriev I."/>
        </authorList>
    </citation>
    <scope>NUCLEOTIDE SEQUENCE</scope>
    <source>
        <strain evidence="2">CBS 627.86</strain>
    </source>
</reference>
<protein>
    <submittedName>
        <fullName evidence="2">Uncharacterized protein</fullName>
    </submittedName>
</protein>